<feature type="transmembrane region" description="Helical" evidence="5">
    <location>
        <begin position="25"/>
        <end position="42"/>
    </location>
</feature>
<gene>
    <name evidence="6" type="ORF">LTR09_008284</name>
</gene>
<dbReference type="AlphaFoldDB" id="A0AAJ0DI59"/>
<dbReference type="Pfam" id="PF01124">
    <property type="entry name" value="MAPEG"/>
    <property type="match status" value="1"/>
</dbReference>
<dbReference type="InterPro" id="IPR023352">
    <property type="entry name" value="MAPEG-like_dom_sf"/>
</dbReference>
<proteinExistence type="predicted"/>
<sequence length="170" mass="18714">MSSLATTLGLRAANGLQPPSYAGYYLIWNFLFAYGFTSTRTLKQILGIDHNVSPREDLTKYGPAAVSSGKITQNQLDMLKRNEAAHQNSYEHFPVFASAMVWAHVAGLDMTDINVSALVYTVVRLAYVGIYVGVDTAGLSQLRGLCWWTGNVVCMRLFWKGMRAINAGKA</sequence>
<evidence type="ECO:0000313" key="6">
    <source>
        <dbReference type="EMBL" id="KAK3050644.1"/>
    </source>
</evidence>
<comment type="subcellular location">
    <subcellularLocation>
        <location evidence="1">Membrane</location>
    </subcellularLocation>
</comment>
<organism evidence="6 7">
    <name type="scientific">Extremus antarcticus</name>
    <dbReference type="NCBI Taxonomy" id="702011"/>
    <lineage>
        <taxon>Eukaryota</taxon>
        <taxon>Fungi</taxon>
        <taxon>Dikarya</taxon>
        <taxon>Ascomycota</taxon>
        <taxon>Pezizomycotina</taxon>
        <taxon>Dothideomycetes</taxon>
        <taxon>Dothideomycetidae</taxon>
        <taxon>Mycosphaerellales</taxon>
        <taxon>Extremaceae</taxon>
        <taxon>Extremus</taxon>
    </lineage>
</organism>
<reference evidence="6" key="1">
    <citation type="submission" date="2023-04" db="EMBL/GenBank/DDBJ databases">
        <title>Black Yeasts Isolated from many extreme environments.</title>
        <authorList>
            <person name="Coleine C."/>
            <person name="Stajich J.E."/>
            <person name="Selbmann L."/>
        </authorList>
    </citation>
    <scope>NUCLEOTIDE SEQUENCE</scope>
    <source>
        <strain evidence="6">CCFEE 5312</strain>
    </source>
</reference>
<dbReference type="PANTHER" id="PTHR35371:SF2">
    <property type="entry name" value="MAPEG FAMILY PROTEIN"/>
    <property type="match status" value="1"/>
</dbReference>
<evidence type="ECO:0000256" key="3">
    <source>
        <dbReference type="ARBA" id="ARBA00022989"/>
    </source>
</evidence>
<dbReference type="PANTHER" id="PTHR35371">
    <property type="entry name" value="INNER MEMBRANE PROTEIN"/>
    <property type="match status" value="1"/>
</dbReference>
<dbReference type="Proteomes" id="UP001271007">
    <property type="component" value="Unassembled WGS sequence"/>
</dbReference>
<evidence type="ECO:0000256" key="5">
    <source>
        <dbReference type="SAM" id="Phobius"/>
    </source>
</evidence>
<evidence type="ECO:0000256" key="4">
    <source>
        <dbReference type="ARBA" id="ARBA00023136"/>
    </source>
</evidence>
<evidence type="ECO:0000313" key="7">
    <source>
        <dbReference type="Proteomes" id="UP001271007"/>
    </source>
</evidence>
<keyword evidence="3 5" id="KW-1133">Transmembrane helix</keyword>
<dbReference type="EMBL" id="JAWDJX010000031">
    <property type="protein sequence ID" value="KAK3050644.1"/>
    <property type="molecule type" value="Genomic_DNA"/>
</dbReference>
<accession>A0AAJ0DI59</accession>
<dbReference type="Gene3D" id="1.20.120.550">
    <property type="entry name" value="Membrane associated eicosanoid/glutathione metabolism-like domain"/>
    <property type="match status" value="1"/>
</dbReference>
<keyword evidence="7" id="KW-1185">Reference proteome</keyword>
<dbReference type="GO" id="GO:0016020">
    <property type="term" value="C:membrane"/>
    <property type="evidence" value="ECO:0007669"/>
    <property type="project" value="UniProtKB-SubCell"/>
</dbReference>
<name>A0AAJ0DI59_9PEZI</name>
<keyword evidence="2 5" id="KW-0812">Transmembrane</keyword>
<dbReference type="SUPFAM" id="SSF161084">
    <property type="entry name" value="MAPEG domain-like"/>
    <property type="match status" value="1"/>
</dbReference>
<dbReference type="InterPro" id="IPR001129">
    <property type="entry name" value="Membr-assoc_MAPEG"/>
</dbReference>
<comment type="caution">
    <text evidence="6">The sequence shown here is derived from an EMBL/GenBank/DDBJ whole genome shotgun (WGS) entry which is preliminary data.</text>
</comment>
<protein>
    <submittedName>
        <fullName evidence="6">Uncharacterized protein</fullName>
    </submittedName>
</protein>
<keyword evidence="4 5" id="KW-0472">Membrane</keyword>
<evidence type="ECO:0000256" key="2">
    <source>
        <dbReference type="ARBA" id="ARBA00022692"/>
    </source>
</evidence>
<evidence type="ECO:0000256" key="1">
    <source>
        <dbReference type="ARBA" id="ARBA00004370"/>
    </source>
</evidence>